<gene>
    <name evidence="1" type="ORF">BDV38DRAFT_232093</name>
</gene>
<proteinExistence type="predicted"/>
<sequence>MNIDLALGIPNCARPATDPAIHYRSTSSADIPMTHAATRDSVQKISHTMFRNWGCRTDERFFMSCCSRDLSLLWHP</sequence>
<protein>
    <submittedName>
        <fullName evidence="1">Uncharacterized protein</fullName>
    </submittedName>
</protein>
<dbReference type="AlphaFoldDB" id="A0A5N6TCG7"/>
<reference evidence="1 2" key="1">
    <citation type="submission" date="2019-04" db="EMBL/GenBank/DDBJ databases">
        <title>Friends and foes A comparative genomics study of 23 Aspergillus species from section Flavi.</title>
        <authorList>
            <consortium name="DOE Joint Genome Institute"/>
            <person name="Kjaerbolling I."/>
            <person name="Vesth T."/>
            <person name="Frisvad J.C."/>
            <person name="Nybo J.L."/>
            <person name="Theobald S."/>
            <person name="Kildgaard S."/>
            <person name="Isbrandt T."/>
            <person name="Kuo A."/>
            <person name="Sato A."/>
            <person name="Lyhne E.K."/>
            <person name="Kogle M.E."/>
            <person name="Wiebenga A."/>
            <person name="Kun R.S."/>
            <person name="Lubbers R.J."/>
            <person name="Makela M.R."/>
            <person name="Barry K."/>
            <person name="Chovatia M."/>
            <person name="Clum A."/>
            <person name="Daum C."/>
            <person name="Haridas S."/>
            <person name="He G."/>
            <person name="LaButti K."/>
            <person name="Lipzen A."/>
            <person name="Mondo S."/>
            <person name="Riley R."/>
            <person name="Salamov A."/>
            <person name="Simmons B.A."/>
            <person name="Magnuson J.K."/>
            <person name="Henrissat B."/>
            <person name="Mortensen U.H."/>
            <person name="Larsen T.O."/>
            <person name="Devries R.P."/>
            <person name="Grigoriev I.V."/>
            <person name="Machida M."/>
            <person name="Baker S.E."/>
            <person name="Andersen M.R."/>
        </authorList>
    </citation>
    <scope>NUCLEOTIDE SEQUENCE [LARGE SCALE GENOMIC DNA]</scope>
    <source>
        <strain evidence="1 2">CBS 117625</strain>
    </source>
</reference>
<accession>A0A5N6TCG7</accession>
<keyword evidence="2" id="KW-1185">Reference proteome</keyword>
<organism evidence="1 2">
    <name type="scientific">Aspergillus pseudotamarii</name>
    <dbReference type="NCBI Taxonomy" id="132259"/>
    <lineage>
        <taxon>Eukaryota</taxon>
        <taxon>Fungi</taxon>
        <taxon>Dikarya</taxon>
        <taxon>Ascomycota</taxon>
        <taxon>Pezizomycotina</taxon>
        <taxon>Eurotiomycetes</taxon>
        <taxon>Eurotiomycetidae</taxon>
        <taxon>Eurotiales</taxon>
        <taxon>Aspergillaceae</taxon>
        <taxon>Aspergillus</taxon>
        <taxon>Aspergillus subgen. Circumdati</taxon>
    </lineage>
</organism>
<dbReference type="Proteomes" id="UP000325672">
    <property type="component" value="Unassembled WGS sequence"/>
</dbReference>
<dbReference type="EMBL" id="ML743551">
    <property type="protein sequence ID" value="KAE8143821.1"/>
    <property type="molecule type" value="Genomic_DNA"/>
</dbReference>
<evidence type="ECO:0000313" key="2">
    <source>
        <dbReference type="Proteomes" id="UP000325672"/>
    </source>
</evidence>
<dbReference type="RefSeq" id="XP_031919884.1">
    <property type="nucleotide sequence ID" value="XM_032053005.1"/>
</dbReference>
<evidence type="ECO:0000313" key="1">
    <source>
        <dbReference type="EMBL" id="KAE8143821.1"/>
    </source>
</evidence>
<dbReference type="GeneID" id="43637215"/>
<name>A0A5N6TCG7_ASPPS</name>